<organism evidence="10 11">
    <name type="scientific">Streptococcus australis ATCC 700641</name>
    <dbReference type="NCBI Taxonomy" id="888833"/>
    <lineage>
        <taxon>Bacteria</taxon>
        <taxon>Bacillati</taxon>
        <taxon>Bacillota</taxon>
        <taxon>Bacilli</taxon>
        <taxon>Lactobacillales</taxon>
        <taxon>Streptococcaceae</taxon>
        <taxon>Streptococcus</taxon>
    </lineage>
</organism>
<keyword evidence="4" id="KW-1003">Cell membrane</keyword>
<evidence type="ECO:0000256" key="7">
    <source>
        <dbReference type="ARBA" id="ARBA00022989"/>
    </source>
</evidence>
<feature type="transmembrane region" description="Helical" evidence="9">
    <location>
        <begin position="430"/>
        <end position="450"/>
    </location>
</feature>
<feature type="transmembrane region" description="Helical" evidence="9">
    <location>
        <begin position="25"/>
        <end position="44"/>
    </location>
</feature>
<dbReference type="GO" id="GO:0005886">
    <property type="term" value="C:plasma membrane"/>
    <property type="evidence" value="ECO:0007669"/>
    <property type="project" value="UniProtKB-SubCell"/>
</dbReference>
<feature type="transmembrane region" description="Helical" evidence="9">
    <location>
        <begin position="56"/>
        <end position="81"/>
    </location>
</feature>
<dbReference type="Proteomes" id="UP000002814">
    <property type="component" value="Unassembled WGS sequence"/>
</dbReference>
<accession>E7SB58</accession>
<feature type="transmembrane region" description="Helical" evidence="9">
    <location>
        <begin position="93"/>
        <end position="115"/>
    </location>
</feature>
<evidence type="ECO:0000256" key="5">
    <source>
        <dbReference type="ARBA" id="ARBA00022692"/>
    </source>
</evidence>
<dbReference type="GO" id="GO:0015818">
    <property type="term" value="P:isoleucine transport"/>
    <property type="evidence" value="ECO:0007669"/>
    <property type="project" value="TreeGrafter"/>
</dbReference>
<feature type="transmembrane region" description="Helical" evidence="9">
    <location>
        <begin position="168"/>
        <end position="186"/>
    </location>
</feature>
<comment type="function">
    <text evidence="9">Component of the transport system for branched-chain amino acids.</text>
</comment>
<dbReference type="eggNOG" id="COG1114">
    <property type="taxonomic scope" value="Bacteria"/>
</dbReference>
<comment type="caution">
    <text evidence="10">The sequence shown here is derived from an EMBL/GenBank/DDBJ whole genome shotgun (WGS) entry which is preliminary data.</text>
</comment>
<keyword evidence="6 9" id="KW-0029">Amino-acid transport</keyword>
<evidence type="ECO:0000256" key="3">
    <source>
        <dbReference type="ARBA" id="ARBA00022448"/>
    </source>
</evidence>
<feature type="transmembrane region" description="Helical" evidence="9">
    <location>
        <begin position="218"/>
        <end position="235"/>
    </location>
</feature>
<dbReference type="InterPro" id="IPR004685">
    <property type="entry name" value="Brnchd-chn_aa_trnsp_Livcs"/>
</dbReference>
<evidence type="ECO:0000256" key="9">
    <source>
        <dbReference type="RuleBase" id="RU362122"/>
    </source>
</evidence>
<feature type="transmembrane region" description="Helical" evidence="9">
    <location>
        <begin position="369"/>
        <end position="388"/>
    </location>
</feature>
<comment type="subcellular location">
    <subcellularLocation>
        <location evidence="1 9">Cell membrane</location>
        <topology evidence="1 9">Multi-pass membrane protein</topology>
    </subcellularLocation>
</comment>
<dbReference type="GO" id="GO:0005304">
    <property type="term" value="F:L-valine transmembrane transporter activity"/>
    <property type="evidence" value="ECO:0007669"/>
    <property type="project" value="TreeGrafter"/>
</dbReference>
<keyword evidence="7 9" id="KW-1133">Transmembrane helix</keyword>
<dbReference type="NCBIfam" id="TIGR00796">
    <property type="entry name" value="livcs"/>
    <property type="match status" value="1"/>
</dbReference>
<evidence type="ECO:0000256" key="6">
    <source>
        <dbReference type="ARBA" id="ARBA00022970"/>
    </source>
</evidence>
<feature type="transmembrane region" description="Helical" evidence="9">
    <location>
        <begin position="135"/>
        <end position="156"/>
    </location>
</feature>
<dbReference type="EMBL" id="AEQR01000019">
    <property type="protein sequence ID" value="EFV99317.1"/>
    <property type="molecule type" value="Genomic_DNA"/>
</dbReference>
<dbReference type="HOGENOM" id="CLU_036807_0_1_9"/>
<evidence type="ECO:0000256" key="2">
    <source>
        <dbReference type="ARBA" id="ARBA00008540"/>
    </source>
</evidence>
<sequence length="459" mass="49345">MPWWIKAVILEKIEKCKGEHMLRKGSLTGLLLFGIFFGAGNLIFPPALGAQSGSHFWPAIAGFVLSGVGIAIITLIIGTLNPKGYIHEISRKIAPWFAIVYLVALYLSIGPFFAIPRTATVSYEVGIAPLLGQSSGRLSLFIFTLIYFCLAYLIALYPSKILDSIGRILTPVFAILIVVLVVLGALKYSGHAPQVATEAYQASAFGQGFLEGYNTLDALASVAFSVIAVTTLNQLGFTSKKEYIKTIWIVGIVVAIGFSILYIGLGYLGNHFPIPAKVMASDANKGVYVLSEATKAIFGPVAQIFLAGMVTVTCFTTTAGLIVSTGEFFHNTFPKISYKVYATVFTLIGFSIANLGLSAIIAYSLPVLMVLYPITITIVLIVIVNKFTQLSKPGMQLTMFLVSLVAIADVLSSTFKLAGLANIIKHLPFAAQSLPWLLPAIVGIVLSLFLPNKQSAEEE</sequence>
<keyword evidence="8 9" id="KW-0472">Membrane</keyword>
<evidence type="ECO:0000256" key="1">
    <source>
        <dbReference type="ARBA" id="ARBA00004651"/>
    </source>
</evidence>
<name>E7SB58_9STRE</name>
<feature type="transmembrane region" description="Helical" evidence="9">
    <location>
        <begin position="400"/>
        <end position="424"/>
    </location>
</feature>
<evidence type="ECO:0000256" key="8">
    <source>
        <dbReference type="ARBA" id="ARBA00023136"/>
    </source>
</evidence>
<comment type="similarity">
    <text evidence="2 9">Belongs to the branched chain amino acid transporter family.</text>
</comment>
<feature type="transmembrane region" description="Helical" evidence="9">
    <location>
        <begin position="304"/>
        <end position="329"/>
    </location>
</feature>
<dbReference type="GO" id="GO:0015820">
    <property type="term" value="P:L-leucine transport"/>
    <property type="evidence" value="ECO:0007669"/>
    <property type="project" value="TreeGrafter"/>
</dbReference>
<protein>
    <recommendedName>
        <fullName evidence="9">Branched-chain amino acid transport system carrier protein</fullName>
    </recommendedName>
</protein>
<dbReference type="PANTHER" id="PTHR30588:SF7">
    <property type="entry name" value="BRANCHED-CHAIN AMINO ACID CARRIER PROTEIN SAOUHSC_01411-RELATED"/>
    <property type="match status" value="1"/>
</dbReference>
<feature type="transmembrane region" description="Helical" evidence="9">
    <location>
        <begin position="341"/>
        <end position="363"/>
    </location>
</feature>
<proteinExistence type="inferred from homology"/>
<evidence type="ECO:0000256" key="4">
    <source>
        <dbReference type="ARBA" id="ARBA00022475"/>
    </source>
</evidence>
<keyword evidence="3 9" id="KW-0813">Transport</keyword>
<evidence type="ECO:0000313" key="11">
    <source>
        <dbReference type="Proteomes" id="UP000002814"/>
    </source>
</evidence>
<dbReference type="GO" id="GO:0015190">
    <property type="term" value="F:L-leucine transmembrane transporter activity"/>
    <property type="evidence" value="ECO:0007669"/>
    <property type="project" value="TreeGrafter"/>
</dbReference>
<dbReference type="AlphaFoldDB" id="E7SB58"/>
<keyword evidence="11" id="KW-1185">Reference proteome</keyword>
<evidence type="ECO:0000313" key="10">
    <source>
        <dbReference type="EMBL" id="EFV99317.1"/>
    </source>
</evidence>
<keyword evidence="5 9" id="KW-0812">Transmembrane</keyword>
<dbReference type="GO" id="GO:0015188">
    <property type="term" value="F:L-isoleucine transmembrane transporter activity"/>
    <property type="evidence" value="ECO:0007669"/>
    <property type="project" value="TreeGrafter"/>
</dbReference>
<dbReference type="Pfam" id="PF05525">
    <property type="entry name" value="Branch_AA_trans"/>
    <property type="match status" value="1"/>
</dbReference>
<reference evidence="10 11" key="1">
    <citation type="submission" date="2010-12" db="EMBL/GenBank/DDBJ databases">
        <authorList>
            <person name="Muzny D."/>
            <person name="Qin X."/>
            <person name="Deng J."/>
            <person name="Jiang H."/>
            <person name="Liu Y."/>
            <person name="Qu J."/>
            <person name="Song X.-Z."/>
            <person name="Zhang L."/>
            <person name="Thornton R."/>
            <person name="Coyle M."/>
            <person name="Francisco L."/>
            <person name="Jackson L."/>
            <person name="Javaid M."/>
            <person name="Korchina V."/>
            <person name="Kovar C."/>
            <person name="Mata R."/>
            <person name="Mathew T."/>
            <person name="Ngo R."/>
            <person name="Nguyen L."/>
            <person name="Nguyen N."/>
            <person name="Okwuonu G."/>
            <person name="Ongeri F."/>
            <person name="Pham C."/>
            <person name="Simmons D."/>
            <person name="Wilczek-Boney K."/>
            <person name="Hale W."/>
            <person name="Jakkamsetti A."/>
            <person name="Pham P."/>
            <person name="Ruth R."/>
            <person name="San Lucas F."/>
            <person name="Warren J."/>
            <person name="Zhang J."/>
            <person name="Zhao Z."/>
            <person name="Zhou C."/>
            <person name="Zhu D."/>
            <person name="Lee S."/>
            <person name="Bess C."/>
            <person name="Blankenburg K."/>
            <person name="Forbes L."/>
            <person name="Fu Q."/>
            <person name="Gubbala S."/>
            <person name="Hirani K."/>
            <person name="Jayaseelan J.C."/>
            <person name="Lara F."/>
            <person name="Munidasa M."/>
            <person name="Palculict T."/>
            <person name="Patil S."/>
            <person name="Pu L.-L."/>
            <person name="Saada N."/>
            <person name="Tang L."/>
            <person name="Weissenberger G."/>
            <person name="Zhu Y."/>
            <person name="Hemphill L."/>
            <person name="Shang Y."/>
            <person name="Youmans B."/>
            <person name="Ayvaz T."/>
            <person name="Ross M."/>
            <person name="Santibanez J."/>
            <person name="Aqrawi P."/>
            <person name="Gross S."/>
            <person name="Joshi V."/>
            <person name="Fowler G."/>
            <person name="Nazareth L."/>
            <person name="Reid J."/>
            <person name="Worley K."/>
            <person name="Petrosino J."/>
            <person name="Highlander S."/>
            <person name="Gibbs R."/>
        </authorList>
    </citation>
    <scope>NUCLEOTIDE SEQUENCE [LARGE SCALE GENOMIC DNA]</scope>
    <source>
        <strain evidence="10 11">ATCC 700641</strain>
    </source>
</reference>
<dbReference type="PANTHER" id="PTHR30588">
    <property type="entry name" value="BRANCHED-CHAIN AMINO ACID TRANSPORT SYSTEM 2 CARRIER PROTEIN"/>
    <property type="match status" value="1"/>
</dbReference>
<feature type="transmembrane region" description="Helical" evidence="9">
    <location>
        <begin position="247"/>
        <end position="269"/>
    </location>
</feature>
<gene>
    <name evidence="10" type="primary">brnQ</name>
    <name evidence="10" type="ORF">HMPREF9421_1425</name>
</gene>